<evidence type="ECO:0000256" key="1">
    <source>
        <dbReference type="ARBA" id="ARBA00006497"/>
    </source>
</evidence>
<dbReference type="InterPro" id="IPR011333">
    <property type="entry name" value="SKP1/BTB/POZ_sf"/>
</dbReference>
<dbReference type="RefSeq" id="YP_009448914.1">
    <property type="nucleotide sequence ID" value="NC_036594.1"/>
</dbReference>
<keyword evidence="4" id="KW-1185">Reference proteome</keyword>
<sequence>MSYKIHLYNNSLFSDIKIKCKNEGGKETQWYAHKIIICEYSKVLHKKFTIDMKDKHEDTIYVDWEPSVTEFILKYMYDHPNRYHEDDMEQMMKIYKASHYWEVNKICSYIEHSINKKINDGCLDTEKFIFLYTNGILYENIKNLLHRYTRKYFLSLSSELSVITLEDIQYALFNDIQIQDDYEIFVKLKEWGKINKNKYEKEELISLIKKRINFDTFTINQMKKTNMKKYCNNVEDTKSPYESCNGHALPNLVVSQPSVDTFKHKIQADPNKSICQNVGRGGQWCSNNVKTGGYDYCSAHVTQRERKGLSAKFTI</sequence>
<dbReference type="InterPro" id="IPR000210">
    <property type="entry name" value="BTB/POZ_dom"/>
</dbReference>
<evidence type="ECO:0000259" key="2">
    <source>
        <dbReference type="PROSITE" id="PS50097"/>
    </source>
</evidence>
<organism evidence="3">
    <name type="scientific">Orpheovirus IHUMI-LCC2</name>
    <dbReference type="NCBI Taxonomy" id="2023057"/>
    <lineage>
        <taxon>Viruses</taxon>
        <taxon>Varidnaviria</taxon>
        <taxon>Bamfordvirae</taxon>
        <taxon>Nucleocytoviricota</taxon>
        <taxon>Megaviricetes</taxon>
        <taxon>Pimascovirales</taxon>
        <taxon>Ocovirineae</taxon>
        <taxon>Orpheoviridae</taxon>
        <taxon>Alphaorpheovirus</taxon>
        <taxon>Alphaorpheovirus massiliense</taxon>
    </lineage>
</organism>
<dbReference type="Proteomes" id="UP000236316">
    <property type="component" value="Segment"/>
</dbReference>
<dbReference type="SMART" id="SM00225">
    <property type="entry name" value="BTB"/>
    <property type="match status" value="1"/>
</dbReference>
<dbReference type="SUPFAM" id="SSF54695">
    <property type="entry name" value="POZ domain"/>
    <property type="match status" value="1"/>
</dbReference>
<evidence type="ECO:0000313" key="4">
    <source>
        <dbReference type="Proteomes" id="UP000236316"/>
    </source>
</evidence>
<accession>A0A2I2L4Y5</accession>
<dbReference type="KEGG" id="vg:35382526"/>
<proteinExistence type="inferred from homology"/>
<dbReference type="CDD" id="cd18186">
    <property type="entry name" value="BTB_POZ_ZBTB_KLHL-like"/>
    <property type="match status" value="1"/>
</dbReference>
<name>A0A2I2L4Y5_9VIRU</name>
<dbReference type="Pfam" id="PF00651">
    <property type="entry name" value="BTB"/>
    <property type="match status" value="1"/>
</dbReference>
<gene>
    <name evidence="3" type="ORF">ORPV_708</name>
</gene>
<protein>
    <submittedName>
        <fullName evidence="3">SKP1/BTB/POZ domain-containing protein</fullName>
    </submittedName>
</protein>
<dbReference type="GeneID" id="35382526"/>
<reference evidence="3" key="1">
    <citation type="submission" date="2017-08" db="EMBL/GenBank/DDBJ databases">
        <authorList>
            <consortium name="Urmite Genomes"/>
        </authorList>
    </citation>
    <scope>NUCLEOTIDE SEQUENCE [LARGE SCALE GENOMIC DNA]</scope>
    <source>
        <strain evidence="3">IHUMI-LCC2</strain>
    </source>
</reference>
<comment type="similarity">
    <text evidence="1">Belongs to the mimivirus BTB/WD family.</text>
</comment>
<dbReference type="EMBL" id="LT906555">
    <property type="protein sequence ID" value="SNW62612.1"/>
    <property type="molecule type" value="Genomic_DNA"/>
</dbReference>
<evidence type="ECO:0000313" key="3">
    <source>
        <dbReference type="EMBL" id="SNW62612.1"/>
    </source>
</evidence>
<dbReference type="Gene3D" id="3.30.710.10">
    <property type="entry name" value="Potassium Channel Kv1.1, Chain A"/>
    <property type="match status" value="1"/>
</dbReference>
<dbReference type="PROSITE" id="PS50097">
    <property type="entry name" value="BTB"/>
    <property type="match status" value="1"/>
</dbReference>
<feature type="domain" description="BTB" evidence="2">
    <location>
        <begin position="14"/>
        <end position="85"/>
    </location>
</feature>